<protein>
    <recommendedName>
        <fullName evidence="3">RNase H type-1 domain-containing protein</fullName>
    </recommendedName>
</protein>
<dbReference type="AlphaFoldDB" id="A0A7N2LN41"/>
<dbReference type="Gramene" id="QL05p032702:mrna">
    <property type="protein sequence ID" value="QL05p032702:mrna"/>
    <property type="gene ID" value="QL05p032702"/>
</dbReference>
<dbReference type="EnsemblPlants" id="QL05p032702:mrna">
    <property type="protein sequence ID" value="QL05p032702:mrna"/>
    <property type="gene ID" value="QL05p032702"/>
</dbReference>
<accession>A0A7N2LN41</accession>
<evidence type="ECO:0000313" key="1">
    <source>
        <dbReference type="EnsemblPlants" id="QL05p032702:mrna"/>
    </source>
</evidence>
<reference evidence="1 2" key="1">
    <citation type="journal article" date="2016" name="G3 (Bethesda)">
        <title>First Draft Assembly and Annotation of the Genome of a California Endemic Oak Quercus lobata Nee (Fagaceae).</title>
        <authorList>
            <person name="Sork V.L."/>
            <person name="Fitz-Gibbon S.T."/>
            <person name="Puiu D."/>
            <person name="Crepeau M."/>
            <person name="Gugger P.F."/>
            <person name="Sherman R."/>
            <person name="Stevens K."/>
            <person name="Langley C.H."/>
            <person name="Pellegrini M."/>
            <person name="Salzberg S.L."/>
        </authorList>
    </citation>
    <scope>NUCLEOTIDE SEQUENCE [LARGE SCALE GENOMIC DNA]</scope>
    <source>
        <strain evidence="1 2">cv. SW786</strain>
    </source>
</reference>
<evidence type="ECO:0008006" key="3">
    <source>
        <dbReference type="Google" id="ProtNLM"/>
    </source>
</evidence>
<sequence>MEVILTFQTLLIYILIKVAGYKKRSSKRSGYAYEAKTLDGSTIFTSGASNGRRLYSLAIQDALVEAILKAKELGFRHVLIHSNSRRLEQVCNKLRTPSWQEQTIMSDLHHLQQQGMVMLYPTSM</sequence>
<dbReference type="Proteomes" id="UP000594261">
    <property type="component" value="Chromosome 5"/>
</dbReference>
<keyword evidence="2" id="KW-1185">Reference proteome</keyword>
<evidence type="ECO:0000313" key="2">
    <source>
        <dbReference type="Proteomes" id="UP000594261"/>
    </source>
</evidence>
<dbReference type="InParanoid" id="A0A7N2LN41"/>
<proteinExistence type="predicted"/>
<name>A0A7N2LN41_QUELO</name>
<organism evidence="1 2">
    <name type="scientific">Quercus lobata</name>
    <name type="common">Valley oak</name>
    <dbReference type="NCBI Taxonomy" id="97700"/>
    <lineage>
        <taxon>Eukaryota</taxon>
        <taxon>Viridiplantae</taxon>
        <taxon>Streptophyta</taxon>
        <taxon>Embryophyta</taxon>
        <taxon>Tracheophyta</taxon>
        <taxon>Spermatophyta</taxon>
        <taxon>Magnoliopsida</taxon>
        <taxon>eudicotyledons</taxon>
        <taxon>Gunneridae</taxon>
        <taxon>Pentapetalae</taxon>
        <taxon>rosids</taxon>
        <taxon>fabids</taxon>
        <taxon>Fagales</taxon>
        <taxon>Fagaceae</taxon>
        <taxon>Quercus</taxon>
    </lineage>
</organism>
<dbReference type="EMBL" id="LRBV02000005">
    <property type="status" value="NOT_ANNOTATED_CDS"/>
    <property type="molecule type" value="Genomic_DNA"/>
</dbReference>
<reference evidence="1" key="2">
    <citation type="submission" date="2021-01" db="UniProtKB">
        <authorList>
            <consortium name="EnsemblPlants"/>
        </authorList>
    </citation>
    <scope>IDENTIFICATION</scope>
</reference>